<evidence type="ECO:0000313" key="4">
    <source>
        <dbReference type="EMBL" id="CAB3372165.1"/>
    </source>
</evidence>
<dbReference type="AlphaFoldDB" id="A0A8S1CNZ2"/>
<dbReference type="EMBL" id="CADEPI010000069">
    <property type="protein sequence ID" value="CAB3372165.1"/>
    <property type="molecule type" value="Genomic_DNA"/>
</dbReference>
<proteinExistence type="predicted"/>
<feature type="compositionally biased region" description="Low complexity" evidence="1">
    <location>
        <begin position="353"/>
        <end position="393"/>
    </location>
</feature>
<evidence type="ECO:0000313" key="5">
    <source>
        <dbReference type="Proteomes" id="UP000494165"/>
    </source>
</evidence>
<dbReference type="InterPro" id="IPR001304">
    <property type="entry name" value="C-type_lectin-like"/>
</dbReference>
<feature type="signal peptide" evidence="2">
    <location>
        <begin position="1"/>
        <end position="17"/>
    </location>
</feature>
<accession>A0A8S1CNZ2</accession>
<dbReference type="SUPFAM" id="SSF56436">
    <property type="entry name" value="C-type lectin-like"/>
    <property type="match status" value="1"/>
</dbReference>
<feature type="compositionally biased region" description="Acidic residues" evidence="1">
    <location>
        <begin position="607"/>
        <end position="620"/>
    </location>
</feature>
<feature type="chain" id="PRO_5035757312" description="C-type lectin domain-containing protein" evidence="2">
    <location>
        <begin position="18"/>
        <end position="696"/>
    </location>
</feature>
<keyword evidence="5" id="KW-1185">Reference proteome</keyword>
<feature type="region of interest" description="Disordered" evidence="1">
    <location>
        <begin position="233"/>
        <end position="407"/>
    </location>
</feature>
<dbReference type="Proteomes" id="UP000494165">
    <property type="component" value="Unassembled WGS sequence"/>
</dbReference>
<dbReference type="PROSITE" id="PS50041">
    <property type="entry name" value="C_TYPE_LECTIN_2"/>
    <property type="match status" value="1"/>
</dbReference>
<dbReference type="SMART" id="SM00034">
    <property type="entry name" value="CLECT"/>
    <property type="match status" value="1"/>
</dbReference>
<dbReference type="Pfam" id="PF00059">
    <property type="entry name" value="Lectin_C"/>
    <property type="match status" value="1"/>
</dbReference>
<gene>
    <name evidence="4" type="ORF">CLODIP_2_CD15394</name>
</gene>
<dbReference type="InterPro" id="IPR016186">
    <property type="entry name" value="C-type_lectin-like/link_sf"/>
</dbReference>
<dbReference type="InterPro" id="IPR016187">
    <property type="entry name" value="CTDL_fold"/>
</dbReference>
<dbReference type="OrthoDB" id="5858677at2759"/>
<name>A0A8S1CNZ2_9INSE</name>
<organism evidence="4 5">
    <name type="scientific">Cloeon dipterum</name>
    <dbReference type="NCBI Taxonomy" id="197152"/>
    <lineage>
        <taxon>Eukaryota</taxon>
        <taxon>Metazoa</taxon>
        <taxon>Ecdysozoa</taxon>
        <taxon>Arthropoda</taxon>
        <taxon>Hexapoda</taxon>
        <taxon>Insecta</taxon>
        <taxon>Pterygota</taxon>
        <taxon>Palaeoptera</taxon>
        <taxon>Ephemeroptera</taxon>
        <taxon>Pisciforma</taxon>
        <taxon>Baetidae</taxon>
        <taxon>Cloeon</taxon>
    </lineage>
</organism>
<reference evidence="4 5" key="1">
    <citation type="submission" date="2020-04" db="EMBL/GenBank/DDBJ databases">
        <authorList>
            <person name="Alioto T."/>
            <person name="Alioto T."/>
            <person name="Gomez Garrido J."/>
        </authorList>
    </citation>
    <scope>NUCLEOTIDE SEQUENCE [LARGE SCALE GENOMIC DNA]</scope>
</reference>
<protein>
    <recommendedName>
        <fullName evidence="3">C-type lectin domain-containing protein</fullName>
    </recommendedName>
</protein>
<evidence type="ECO:0000256" key="2">
    <source>
        <dbReference type="SAM" id="SignalP"/>
    </source>
</evidence>
<dbReference type="PANTHER" id="PTHR45784">
    <property type="entry name" value="C-TYPE LECTIN DOMAIN FAMILY 20 MEMBER A-RELATED"/>
    <property type="match status" value="1"/>
</dbReference>
<feature type="compositionally biased region" description="Polar residues" evidence="1">
    <location>
        <begin position="305"/>
        <end position="347"/>
    </location>
</feature>
<feature type="domain" description="C-type lectin" evidence="3">
    <location>
        <begin position="43"/>
        <end position="151"/>
    </location>
</feature>
<comment type="caution">
    <text evidence="4">The sequence shown here is derived from an EMBL/GenBank/DDBJ whole genome shotgun (WGS) entry which is preliminary data.</text>
</comment>
<evidence type="ECO:0000259" key="3">
    <source>
        <dbReference type="PROSITE" id="PS50041"/>
    </source>
</evidence>
<dbReference type="PANTHER" id="PTHR45784:SF5">
    <property type="entry name" value="C-TYPE LECTIN DOMAIN FAMILY 20 MEMBER A-RELATED"/>
    <property type="match status" value="1"/>
</dbReference>
<dbReference type="Gene3D" id="3.10.100.10">
    <property type="entry name" value="Mannose-Binding Protein A, subunit A"/>
    <property type="match status" value="1"/>
</dbReference>
<dbReference type="CDD" id="cd00037">
    <property type="entry name" value="CLECT"/>
    <property type="match status" value="1"/>
</dbReference>
<evidence type="ECO:0000256" key="1">
    <source>
        <dbReference type="SAM" id="MobiDB-lite"/>
    </source>
</evidence>
<keyword evidence="2" id="KW-0732">Signal</keyword>
<sequence>MPKLVVLVLVWVTAASAFPLLPSSSVNISDSWLLVDAESPVFYRHFRDKVTWAEAESVCQFHHSVLATVRNTAEFDRTRALLRQLEWTTPVWVGLRRDDGQPMFKWSTPAGATLEASEGYWNESPNVVTSEPQCVTIDPAADFRWRAVACSSTLEIHSFLCQIPVPSWVRSEHGGCLSPKWPNKEVTVQYNPQTHALEMIADCGLRGTKRIACKHNSEKEIRRLEHKLKCTEDIPSGKAATPVRPITRHRRDVQDESPAPTAELSTSSAAPQAGIDQTLAATRDEPTTEKATTSTAEKTTELDNSESVTEAPKTQASVDQAPSVSTTHEATSQMRLEPETTTEQQKSGGKLIATSVQSISSSSEAPAATTEAATSLQETHTQQAAQTASVTEAAPEKQKEPLPTESSKMNVEIIAHIFDTSTDGAAVSRVITVEELQDDDFDQASTRPEGQEEEFDIDQMQNLQPISVAKHHVVPGVPRNVPSGEMHHDPPHHPPLVIAITQQHNVSAGLPRIVAPPAQQLHPGQAPFMHHPMMHQGLPRNVGPEEIRSAEDHVMQRRKQFLPTPLQGPVSDMHPHAPMMAHQTIEEHRVQPTVSSVTVEVQTESDKTEEEDIEFQDEEPTALQEARQKHGGNKAAVLLSVKVEELESTEDTLNAETDEEMVAAEQRLKSRRTDEKPVERHTARSLYPFILNRLLG</sequence>
<feature type="region of interest" description="Disordered" evidence="1">
    <location>
        <begin position="603"/>
        <end position="630"/>
    </location>
</feature>